<gene>
    <name evidence="2" type="ORF">NOG11_06655</name>
</gene>
<protein>
    <submittedName>
        <fullName evidence="2">Uncharacterized protein</fullName>
    </submittedName>
</protein>
<name>A0A9X2RHP4_9PROT</name>
<accession>A0A9X2RHP4</accession>
<dbReference type="AlphaFoldDB" id="A0A9X2RHP4"/>
<keyword evidence="1" id="KW-1133">Transmembrane helix</keyword>
<dbReference type="EMBL" id="JANIBC010000003">
    <property type="protein sequence ID" value="MCQ8185069.1"/>
    <property type="molecule type" value="Genomic_DNA"/>
</dbReference>
<reference evidence="2" key="1">
    <citation type="submission" date="2022-07" db="EMBL/GenBank/DDBJ databases">
        <title>Parvularcula maris sp. nov., an algicidal bacterium isolated from seawater.</title>
        <authorList>
            <person name="Li F."/>
        </authorList>
    </citation>
    <scope>NUCLEOTIDE SEQUENCE</scope>
    <source>
        <strain evidence="2">BGMRC 0090</strain>
    </source>
</reference>
<sequence>MKTLDERNADLLEKLTLAFVVATFIGAETIGGSVLFAVAAVVCYLGCAYITLQQEDSSDDHS</sequence>
<keyword evidence="3" id="KW-1185">Reference proteome</keyword>
<evidence type="ECO:0000313" key="2">
    <source>
        <dbReference type="EMBL" id="MCQ8185069.1"/>
    </source>
</evidence>
<keyword evidence="1" id="KW-0812">Transmembrane</keyword>
<evidence type="ECO:0000313" key="3">
    <source>
        <dbReference type="Proteomes" id="UP001142610"/>
    </source>
</evidence>
<proteinExistence type="predicted"/>
<dbReference type="Proteomes" id="UP001142610">
    <property type="component" value="Unassembled WGS sequence"/>
</dbReference>
<keyword evidence="1" id="KW-0472">Membrane</keyword>
<evidence type="ECO:0000256" key="1">
    <source>
        <dbReference type="SAM" id="Phobius"/>
    </source>
</evidence>
<feature type="transmembrane region" description="Helical" evidence="1">
    <location>
        <begin position="33"/>
        <end position="52"/>
    </location>
</feature>
<organism evidence="2 3">
    <name type="scientific">Parvularcula maris</name>
    <dbReference type="NCBI Taxonomy" id="2965077"/>
    <lineage>
        <taxon>Bacteria</taxon>
        <taxon>Pseudomonadati</taxon>
        <taxon>Pseudomonadota</taxon>
        <taxon>Alphaproteobacteria</taxon>
        <taxon>Parvularculales</taxon>
        <taxon>Parvularculaceae</taxon>
        <taxon>Parvularcula</taxon>
    </lineage>
</organism>
<comment type="caution">
    <text evidence="2">The sequence shown here is derived from an EMBL/GenBank/DDBJ whole genome shotgun (WGS) entry which is preliminary data.</text>
</comment>